<dbReference type="Pfam" id="PF13231">
    <property type="entry name" value="PMT_2"/>
    <property type="match status" value="1"/>
</dbReference>
<dbReference type="PANTHER" id="PTHR33908">
    <property type="entry name" value="MANNOSYLTRANSFERASE YKCB-RELATED"/>
    <property type="match status" value="1"/>
</dbReference>
<evidence type="ECO:0000256" key="4">
    <source>
        <dbReference type="ARBA" id="ARBA00022679"/>
    </source>
</evidence>
<keyword evidence="3" id="KW-0328">Glycosyltransferase</keyword>
<dbReference type="GO" id="GO:0005886">
    <property type="term" value="C:plasma membrane"/>
    <property type="evidence" value="ECO:0007669"/>
    <property type="project" value="UniProtKB-SubCell"/>
</dbReference>
<keyword evidence="6 8" id="KW-1133">Transmembrane helix</keyword>
<feature type="transmembrane region" description="Helical" evidence="8">
    <location>
        <begin position="26"/>
        <end position="44"/>
    </location>
</feature>
<keyword evidence="11" id="KW-1185">Reference proteome</keyword>
<dbReference type="InterPro" id="IPR050297">
    <property type="entry name" value="LipidA_mod_glycosyltrf_83"/>
</dbReference>
<dbReference type="OrthoDB" id="5318634at2"/>
<sequence>MTALLDDPPLPRAATGRSRRDLRSRWLPVLLPALLAAALTAFRYDAKPFWRDEVYTLSTAGRGVGDMMGLLSERDAGLVGYYLLMHPWLAVSEASWWIRLPGAVATVVLVALTAVLARRFAGPWGALVAGAVTALAPAVYLHGQEARPYPMALACVVLTVLLLLRSTHRPRAWLWPALAAVALLAVLLHPLVTLPSVGAAFFAVWLRPGRARRWALVASALPAGLVGVGLVAAGSLQAAERPPAPATLPEFFTFWRLASDVPQLGWPVLALAVVGAVLVLRRRTRHALVLVLWAPMPVLAITTLGLMGGYFNQRYASAALPAIAVLAAVALTALPAGARRLARGRRWAGWVASAAVVALLACLVPAGVHFRQARAGFDDPAGAAEQIAAQAQPGDAVVYVGNVVRPMVEAYYPPGLAGSDRLADPLLVASPEDSDTLGGLEIRRVGDKVDALAPHPRVWLVGSVATATDDLGRTTGNARAVMDGRRLVSSTDHNWLRVELWETPTPDTTGALASQEPPGVAQ</sequence>
<feature type="transmembrane region" description="Helical" evidence="8">
    <location>
        <begin position="123"/>
        <end position="142"/>
    </location>
</feature>
<evidence type="ECO:0000256" key="2">
    <source>
        <dbReference type="ARBA" id="ARBA00022475"/>
    </source>
</evidence>
<dbReference type="Proteomes" id="UP000321234">
    <property type="component" value="Unassembled WGS sequence"/>
</dbReference>
<keyword evidence="7 8" id="KW-0472">Membrane</keyword>
<feature type="transmembrane region" description="Helical" evidence="8">
    <location>
        <begin position="287"/>
        <end position="309"/>
    </location>
</feature>
<dbReference type="RefSeq" id="WP_147927123.1">
    <property type="nucleotide sequence ID" value="NZ_VKAC01000008.1"/>
</dbReference>
<keyword evidence="4" id="KW-0808">Transferase</keyword>
<dbReference type="AlphaFoldDB" id="A0A5C8ZCM0"/>
<keyword evidence="5 8" id="KW-0812">Transmembrane</keyword>
<evidence type="ECO:0000256" key="7">
    <source>
        <dbReference type="ARBA" id="ARBA00023136"/>
    </source>
</evidence>
<dbReference type="GO" id="GO:0009103">
    <property type="term" value="P:lipopolysaccharide biosynthetic process"/>
    <property type="evidence" value="ECO:0007669"/>
    <property type="project" value="UniProtKB-ARBA"/>
</dbReference>
<name>A0A5C8ZCM0_9ACTN</name>
<reference evidence="10 11" key="1">
    <citation type="submission" date="2019-07" db="EMBL/GenBank/DDBJ databases">
        <title>Quadrisphaera sp. strain DD2A genome sequencing and assembly.</title>
        <authorList>
            <person name="Kim I."/>
        </authorList>
    </citation>
    <scope>NUCLEOTIDE SEQUENCE [LARGE SCALE GENOMIC DNA]</scope>
    <source>
        <strain evidence="10 11">DD2A</strain>
    </source>
</reference>
<evidence type="ECO:0000256" key="3">
    <source>
        <dbReference type="ARBA" id="ARBA00022676"/>
    </source>
</evidence>
<feature type="transmembrane region" description="Helical" evidence="8">
    <location>
        <begin position="315"/>
        <end position="335"/>
    </location>
</feature>
<dbReference type="InterPro" id="IPR038731">
    <property type="entry name" value="RgtA/B/C-like"/>
</dbReference>
<feature type="transmembrane region" description="Helical" evidence="8">
    <location>
        <begin position="173"/>
        <end position="202"/>
    </location>
</feature>
<keyword evidence="2" id="KW-1003">Cell membrane</keyword>
<dbReference type="PANTHER" id="PTHR33908:SF3">
    <property type="entry name" value="UNDECAPRENYL PHOSPHATE-ALPHA-4-AMINO-4-DEOXY-L-ARABINOSE ARABINOSYL TRANSFERASE"/>
    <property type="match status" value="1"/>
</dbReference>
<feature type="transmembrane region" description="Helical" evidence="8">
    <location>
        <begin position="214"/>
        <end position="236"/>
    </location>
</feature>
<dbReference type="GO" id="GO:0010041">
    <property type="term" value="P:response to iron(III) ion"/>
    <property type="evidence" value="ECO:0007669"/>
    <property type="project" value="TreeGrafter"/>
</dbReference>
<dbReference type="GO" id="GO:0016763">
    <property type="term" value="F:pentosyltransferase activity"/>
    <property type="evidence" value="ECO:0007669"/>
    <property type="project" value="TreeGrafter"/>
</dbReference>
<accession>A0A5C8ZCM0</accession>
<feature type="domain" description="Glycosyltransferase RgtA/B/C/D-like" evidence="9">
    <location>
        <begin position="92"/>
        <end position="218"/>
    </location>
</feature>
<comment type="subcellular location">
    <subcellularLocation>
        <location evidence="1">Cell membrane</location>
        <topology evidence="1">Multi-pass membrane protein</topology>
    </subcellularLocation>
</comment>
<evidence type="ECO:0000256" key="1">
    <source>
        <dbReference type="ARBA" id="ARBA00004651"/>
    </source>
</evidence>
<evidence type="ECO:0000259" key="9">
    <source>
        <dbReference type="Pfam" id="PF13231"/>
    </source>
</evidence>
<evidence type="ECO:0000313" key="10">
    <source>
        <dbReference type="EMBL" id="TXR55547.1"/>
    </source>
</evidence>
<evidence type="ECO:0000256" key="6">
    <source>
        <dbReference type="ARBA" id="ARBA00022989"/>
    </source>
</evidence>
<protein>
    <recommendedName>
        <fullName evidence="9">Glycosyltransferase RgtA/B/C/D-like domain-containing protein</fullName>
    </recommendedName>
</protein>
<feature type="transmembrane region" description="Helical" evidence="8">
    <location>
        <begin position="96"/>
        <end position="117"/>
    </location>
</feature>
<evidence type="ECO:0000256" key="8">
    <source>
        <dbReference type="SAM" id="Phobius"/>
    </source>
</evidence>
<feature type="transmembrane region" description="Helical" evidence="8">
    <location>
        <begin position="347"/>
        <end position="368"/>
    </location>
</feature>
<organism evidence="10 11">
    <name type="scientific">Quadrisphaera setariae</name>
    <dbReference type="NCBI Taxonomy" id="2593304"/>
    <lineage>
        <taxon>Bacteria</taxon>
        <taxon>Bacillati</taxon>
        <taxon>Actinomycetota</taxon>
        <taxon>Actinomycetes</taxon>
        <taxon>Kineosporiales</taxon>
        <taxon>Kineosporiaceae</taxon>
        <taxon>Quadrisphaera</taxon>
    </lineage>
</organism>
<proteinExistence type="predicted"/>
<gene>
    <name evidence="10" type="ORF">FMM08_14725</name>
</gene>
<dbReference type="EMBL" id="VKAC01000008">
    <property type="protein sequence ID" value="TXR55547.1"/>
    <property type="molecule type" value="Genomic_DNA"/>
</dbReference>
<evidence type="ECO:0000313" key="11">
    <source>
        <dbReference type="Proteomes" id="UP000321234"/>
    </source>
</evidence>
<evidence type="ECO:0000256" key="5">
    <source>
        <dbReference type="ARBA" id="ARBA00022692"/>
    </source>
</evidence>
<feature type="transmembrane region" description="Helical" evidence="8">
    <location>
        <begin position="264"/>
        <end position="280"/>
    </location>
</feature>
<comment type="caution">
    <text evidence="10">The sequence shown here is derived from an EMBL/GenBank/DDBJ whole genome shotgun (WGS) entry which is preliminary data.</text>
</comment>